<evidence type="ECO:0000313" key="2">
    <source>
        <dbReference type="EMBL" id="SPC99445.1"/>
    </source>
</evidence>
<sequence>MVVTASLEVLREPPKPLNIAVLKHTGGGGISSESSRRPLSNGIKFARIGVRTRELWLPEVGVSELFLCTLSGEDSDQTGDAIGEPRVPRRSWSRYLSNAPGLADQLVASRKDSAREGGCPGGKNAFCSQRVFSQILSQFARIFDLAPDVGFRRSWYRRKACAAYFLQGSGFAEIRAWTCEIWPREQRPPEVFLVRLRAVFRSGFRLDPDKFLAIREFHVVHECVLLSNAPGSQINFVASQEDSARKRGNVGGKIPEISAKPYFVGLFSRAWPCTEASLGSQDMILANGGRRNVPYAKGVESKLSSRSSEWSRGGQFDSAFGLVNGPVKPWSNLVNLGQTWSNLVKALQTLGKCIPDYILRVSGQGTARNLPQFACHSLSDALALNRLTHGSKVKVGFRFLVFSQNSIFPTSAFSSSSDLALRKSVRPSEDLPYLALGSKDGLAWVTTQVSNRGRIGLGDHPGLETEFVIWVRIGLGDHPGLETETNRVRIGLGDHPGLETKFVIWVRIGLGDHPGLETETNRGRIGLGDHPGLETKFVIRVRIGLGDHPGLETETNRGRIGLGDHPGLETKFVIRVRIGLGDHPGLETETNRGRIGLGDHPGLETKFVIRVRIGLGDHPGLETETNRGRIGLGDHPGLETKFVIRVSKRNRGRIGLGDHPGLETKFVIRVRIGLGDHPGLETKFVIRVRIGLGDHPGLETETNRGRIGLGDHPGLETETNRGRIGLGDHPGLETKFVIRVRIGLGDHPGLETETNRGRIGLGDHPGLETKFVIRVRIGLGDHPGLETETNRGRIGLGDHPGLETKFVIRVRIGLGDHPGLETETNRGRIGLGDHPVYLAFLALGLPVALSCRCLTEVVVAKIVAGPHALDSCECMNIEDAMRASLRWLLLCLLGRSALASHTLGLAISQVSCRFETLEGLGLIHPRGPLLSSLGLTPSRGPSSIASGLTHSQGPFQQILGLTPSMRPISANSGSYSFTRPISIAIGSYSFTRPISINVGTYSFTRPISINVGTYSFTRPISINVGTYSFTRPISSSSGLTPSRGPFLSMSGLTPSRGPFLSMSGLTPSRGPFLSSLGLTPSRGPFQHDSFEFFQFFS</sequence>
<gene>
    <name evidence="2" type="ORF">FSB_LOCUS27327</name>
</gene>
<feature type="region of interest" description="Disordered" evidence="1">
    <location>
        <begin position="699"/>
        <end position="726"/>
    </location>
</feature>
<evidence type="ECO:0000256" key="1">
    <source>
        <dbReference type="SAM" id="MobiDB-lite"/>
    </source>
</evidence>
<accession>A0A2N9GIR6</accession>
<dbReference type="EMBL" id="OIVN01001976">
    <property type="protein sequence ID" value="SPC99445.1"/>
    <property type="molecule type" value="Genomic_DNA"/>
</dbReference>
<dbReference type="AlphaFoldDB" id="A0A2N9GIR6"/>
<reference evidence="2" key="1">
    <citation type="submission" date="2018-02" db="EMBL/GenBank/DDBJ databases">
        <authorList>
            <person name="Cohen D.B."/>
            <person name="Kent A.D."/>
        </authorList>
    </citation>
    <scope>NUCLEOTIDE SEQUENCE</scope>
</reference>
<organism evidence="2">
    <name type="scientific">Fagus sylvatica</name>
    <name type="common">Beechnut</name>
    <dbReference type="NCBI Taxonomy" id="28930"/>
    <lineage>
        <taxon>Eukaryota</taxon>
        <taxon>Viridiplantae</taxon>
        <taxon>Streptophyta</taxon>
        <taxon>Embryophyta</taxon>
        <taxon>Tracheophyta</taxon>
        <taxon>Spermatophyta</taxon>
        <taxon>Magnoliopsida</taxon>
        <taxon>eudicotyledons</taxon>
        <taxon>Gunneridae</taxon>
        <taxon>Pentapetalae</taxon>
        <taxon>rosids</taxon>
        <taxon>fabids</taxon>
        <taxon>Fagales</taxon>
        <taxon>Fagaceae</taxon>
        <taxon>Fagus</taxon>
    </lineage>
</organism>
<name>A0A2N9GIR6_FAGSY</name>
<protein>
    <submittedName>
        <fullName evidence="2">Uncharacterized protein</fullName>
    </submittedName>
</protein>
<proteinExistence type="predicted"/>